<reference evidence="2 3" key="1">
    <citation type="journal article" date="2020" name="Nat. Food">
        <title>A phased Vanilla planifolia genome enables genetic improvement of flavour and production.</title>
        <authorList>
            <person name="Hasing T."/>
            <person name="Tang H."/>
            <person name="Brym M."/>
            <person name="Khazi F."/>
            <person name="Huang T."/>
            <person name="Chambers A.H."/>
        </authorList>
    </citation>
    <scope>NUCLEOTIDE SEQUENCE [LARGE SCALE GENOMIC DNA]</scope>
    <source>
        <tissue evidence="2">Leaf</tissue>
    </source>
</reference>
<evidence type="ECO:0000313" key="2">
    <source>
        <dbReference type="EMBL" id="KAG0495766.1"/>
    </source>
</evidence>
<feature type="domain" description="Gfo/Idh/MocA-like oxidoreductase N-terminal" evidence="1">
    <location>
        <begin position="4"/>
        <end position="80"/>
    </location>
</feature>
<dbReference type="Gene3D" id="3.30.360.10">
    <property type="entry name" value="Dihydrodipicolinate Reductase, domain 2"/>
    <property type="match status" value="1"/>
</dbReference>
<dbReference type="InterPro" id="IPR036291">
    <property type="entry name" value="NAD(P)-bd_dom_sf"/>
</dbReference>
<evidence type="ECO:0000259" key="1">
    <source>
        <dbReference type="Pfam" id="PF01408"/>
    </source>
</evidence>
<dbReference type="AlphaFoldDB" id="A0A835RW99"/>
<comment type="caution">
    <text evidence="2">The sequence shown here is derived from an EMBL/GenBank/DDBJ whole genome shotgun (WGS) entry which is preliminary data.</text>
</comment>
<organism evidence="2 3">
    <name type="scientific">Vanilla planifolia</name>
    <name type="common">Vanilla</name>
    <dbReference type="NCBI Taxonomy" id="51239"/>
    <lineage>
        <taxon>Eukaryota</taxon>
        <taxon>Viridiplantae</taxon>
        <taxon>Streptophyta</taxon>
        <taxon>Embryophyta</taxon>
        <taxon>Tracheophyta</taxon>
        <taxon>Spermatophyta</taxon>
        <taxon>Magnoliopsida</taxon>
        <taxon>Liliopsida</taxon>
        <taxon>Asparagales</taxon>
        <taxon>Orchidaceae</taxon>
        <taxon>Vanilloideae</taxon>
        <taxon>Vanilleae</taxon>
        <taxon>Vanilla</taxon>
    </lineage>
</organism>
<dbReference type="OrthoDB" id="308383at2759"/>
<accession>A0A835RW99</accession>
<evidence type="ECO:0000313" key="3">
    <source>
        <dbReference type="Proteomes" id="UP000636800"/>
    </source>
</evidence>
<name>A0A835RW99_VANPL</name>
<sequence length="158" mass="17955">MEDSAKAAADLARDFSLDVEYKFGDLGLDDIIKDDSIQAVAIVLAGQVQVDMSLKFLKAGKHVIQEKPACASTNEAETALLCYKSCNYFPHQLIWAIAENYRFEPAFVECRKLMNDIGEMMNIQVIFEGSMNISNPYFSSSWRRNFIGVSFWIWVYTL</sequence>
<dbReference type="GO" id="GO:0006740">
    <property type="term" value="P:NADPH regeneration"/>
    <property type="evidence" value="ECO:0007669"/>
    <property type="project" value="TreeGrafter"/>
</dbReference>
<dbReference type="PANTHER" id="PTHR42840:SF5">
    <property type="entry name" value="NAD(P)-BINDING ROSSMANN-FOLD SUPERFAMILY PROTEIN"/>
    <property type="match status" value="1"/>
</dbReference>
<keyword evidence="3" id="KW-1185">Reference proteome</keyword>
<dbReference type="Pfam" id="PF01408">
    <property type="entry name" value="GFO_IDH_MocA"/>
    <property type="match status" value="1"/>
</dbReference>
<dbReference type="Proteomes" id="UP000636800">
    <property type="component" value="Chromosome 1"/>
</dbReference>
<dbReference type="EMBL" id="JADCNL010000001">
    <property type="protein sequence ID" value="KAG0495766.1"/>
    <property type="molecule type" value="Genomic_DNA"/>
</dbReference>
<dbReference type="SUPFAM" id="SSF51735">
    <property type="entry name" value="NAD(P)-binding Rossmann-fold domains"/>
    <property type="match status" value="1"/>
</dbReference>
<proteinExistence type="predicted"/>
<gene>
    <name evidence="2" type="ORF">HPP92_000457</name>
</gene>
<dbReference type="InterPro" id="IPR000683">
    <property type="entry name" value="Gfo/Idh/MocA-like_OxRdtase_N"/>
</dbReference>
<dbReference type="Gene3D" id="3.40.50.720">
    <property type="entry name" value="NAD(P)-binding Rossmann-like Domain"/>
    <property type="match status" value="1"/>
</dbReference>
<dbReference type="GO" id="GO:0016491">
    <property type="term" value="F:oxidoreductase activity"/>
    <property type="evidence" value="ECO:0007669"/>
    <property type="project" value="TreeGrafter"/>
</dbReference>
<dbReference type="GO" id="GO:0005737">
    <property type="term" value="C:cytoplasm"/>
    <property type="evidence" value="ECO:0007669"/>
    <property type="project" value="TreeGrafter"/>
</dbReference>
<protein>
    <recommendedName>
        <fullName evidence="1">Gfo/Idh/MocA-like oxidoreductase N-terminal domain-containing protein</fullName>
    </recommendedName>
</protein>
<dbReference type="PANTHER" id="PTHR42840">
    <property type="entry name" value="NAD(P)-BINDING ROSSMANN-FOLD SUPERFAMILY PROTEIN-RELATED"/>
    <property type="match status" value="1"/>
</dbReference>
<dbReference type="GO" id="GO:0000166">
    <property type="term" value="F:nucleotide binding"/>
    <property type="evidence" value="ECO:0007669"/>
    <property type="project" value="InterPro"/>
</dbReference>